<protein>
    <submittedName>
        <fullName evidence="4">Immunity protein SdpI</fullName>
    </submittedName>
</protein>
<dbReference type="PIRSF" id="PIRSF038959">
    <property type="entry name" value="SdpI"/>
    <property type="match status" value="1"/>
</dbReference>
<proteinExistence type="predicted"/>
<feature type="transmembrane region" description="Helical" evidence="1">
    <location>
        <begin position="173"/>
        <end position="194"/>
    </location>
</feature>
<accession>A0A5K1JDA5</accession>
<dbReference type="EMBL" id="CABWIE010000017">
    <property type="protein sequence ID" value="VWL94038.1"/>
    <property type="molecule type" value="Genomic_DNA"/>
</dbReference>
<evidence type="ECO:0000313" key="5">
    <source>
        <dbReference type="Proteomes" id="UP000330807"/>
    </source>
</evidence>
<keyword evidence="1" id="KW-1133">Transmembrane helix</keyword>
<feature type="transmembrane region" description="Helical" evidence="1">
    <location>
        <begin position="55"/>
        <end position="78"/>
    </location>
</feature>
<dbReference type="GO" id="GO:0009636">
    <property type="term" value="P:response to toxic substance"/>
    <property type="evidence" value="ECO:0007669"/>
    <property type="project" value="TreeGrafter"/>
</dbReference>
<feature type="transmembrane region" description="Helical" evidence="1">
    <location>
        <begin position="122"/>
        <end position="144"/>
    </location>
</feature>
<dbReference type="InterPro" id="IPR012867">
    <property type="entry name" value="DUF1648"/>
</dbReference>
<evidence type="ECO:0000256" key="1">
    <source>
        <dbReference type="SAM" id="Phobius"/>
    </source>
</evidence>
<dbReference type="AlphaFoldDB" id="A0A5K1JDA5"/>
<gene>
    <name evidence="4" type="primary">sdpI_2</name>
    <name evidence="3" type="ORF">KCJAJFAP_02233</name>
    <name evidence="4" type="ORF">LMKDKBCB_02178</name>
</gene>
<keyword evidence="6" id="KW-1185">Reference proteome</keyword>
<feature type="transmembrane region" description="Helical" evidence="1">
    <location>
        <begin position="12"/>
        <end position="35"/>
    </location>
</feature>
<feature type="transmembrane region" description="Helical" evidence="1">
    <location>
        <begin position="200"/>
        <end position="222"/>
    </location>
</feature>
<dbReference type="EMBL" id="CABWIH010000048">
    <property type="protein sequence ID" value="VWM01379.1"/>
    <property type="molecule type" value="Genomic_DNA"/>
</dbReference>
<keyword evidence="1" id="KW-0472">Membrane</keyword>
<dbReference type="PANTHER" id="PTHR37810:SF5">
    <property type="entry name" value="IMMUNITY PROTEIN SDPI"/>
    <property type="match status" value="1"/>
</dbReference>
<evidence type="ECO:0000259" key="2">
    <source>
        <dbReference type="Pfam" id="PF07853"/>
    </source>
</evidence>
<evidence type="ECO:0000313" key="6">
    <source>
        <dbReference type="Proteomes" id="UP000361836"/>
    </source>
</evidence>
<dbReference type="Proteomes" id="UP000361836">
    <property type="component" value="Unassembled WGS sequence"/>
</dbReference>
<feature type="domain" description="DUF1648" evidence="2">
    <location>
        <begin position="24"/>
        <end position="63"/>
    </location>
</feature>
<evidence type="ECO:0000313" key="4">
    <source>
        <dbReference type="EMBL" id="VWM01379.1"/>
    </source>
</evidence>
<organism evidence="4 5">
    <name type="scientific">Collinsella aerofaciens</name>
    <dbReference type="NCBI Taxonomy" id="74426"/>
    <lineage>
        <taxon>Bacteria</taxon>
        <taxon>Bacillati</taxon>
        <taxon>Actinomycetota</taxon>
        <taxon>Coriobacteriia</taxon>
        <taxon>Coriobacteriales</taxon>
        <taxon>Coriobacteriaceae</taxon>
        <taxon>Collinsella</taxon>
    </lineage>
</organism>
<dbReference type="PANTHER" id="PTHR37810">
    <property type="entry name" value="IMMUNITY PROTEIN SDPI"/>
    <property type="match status" value="1"/>
</dbReference>
<reference evidence="5 6" key="1">
    <citation type="submission" date="2019-10" db="EMBL/GenBank/DDBJ databases">
        <authorList>
            <person name="Wolf R A."/>
        </authorList>
    </citation>
    <scope>NUCLEOTIDE SEQUENCE [LARGE SCALE GENOMIC DNA]</scope>
    <source>
        <strain evidence="4">Collinsella_aerofaciens_AK_138A</strain>
        <strain evidence="3">Collinsella_aerofaciens_MC2</strain>
    </source>
</reference>
<dbReference type="Pfam" id="PF13630">
    <property type="entry name" value="SdpI"/>
    <property type="match status" value="1"/>
</dbReference>
<sequence length="227" mass="24379">MKVELGRGERAFWIVLFAAVVAHLLAYALLAYPAMPQTVPTHWGADGAVDGWGDKAGTLFMAAMPLVLALVMLAVPRLDPKGRNFERFRGVYLGMSAALTLFMVAVSWMTPLTAFGLVPEGGSFVSAAILFALGASMIALGNYLPRVKPNYTFGIRTPWTLASEGNWRRTHRFAGPVFMVAGAAMLVAALLSAVAPEASFWVGMAAVLVATLVVAVYGFLVWQREGR</sequence>
<dbReference type="Pfam" id="PF07853">
    <property type="entry name" value="DUF1648"/>
    <property type="match status" value="1"/>
</dbReference>
<dbReference type="RefSeq" id="WP_152076308.1">
    <property type="nucleotide sequence ID" value="NZ_CAAKNU010000017.1"/>
</dbReference>
<dbReference type="InterPro" id="IPR026272">
    <property type="entry name" value="SdpI"/>
</dbReference>
<dbReference type="Proteomes" id="UP000330807">
    <property type="component" value="Unassembled WGS sequence"/>
</dbReference>
<name>A0A5K1JDA5_9ACTN</name>
<dbReference type="InterPro" id="IPR025962">
    <property type="entry name" value="SdpI/YhfL"/>
</dbReference>
<keyword evidence="1" id="KW-0812">Transmembrane</keyword>
<feature type="transmembrane region" description="Helical" evidence="1">
    <location>
        <begin position="90"/>
        <end position="110"/>
    </location>
</feature>
<evidence type="ECO:0000313" key="3">
    <source>
        <dbReference type="EMBL" id="VWL94038.1"/>
    </source>
</evidence>